<evidence type="ECO:0000256" key="6">
    <source>
        <dbReference type="ARBA" id="ARBA00024338"/>
    </source>
</evidence>
<feature type="region of interest" description="Disordered" evidence="7">
    <location>
        <begin position="72"/>
        <end position="103"/>
    </location>
</feature>
<feature type="compositionally biased region" description="Low complexity" evidence="7">
    <location>
        <begin position="427"/>
        <end position="441"/>
    </location>
</feature>
<feature type="transmembrane region" description="Helical" evidence="8">
    <location>
        <begin position="297"/>
        <end position="317"/>
    </location>
</feature>
<sequence length="449" mass="48508">MSQPVAAAATKTSPRKGTYGPLAEALYYLVSFIEGYDQQILFLRFLHGFGFACVYPVQQKIVAESTMSKEEEDKKKAAQQQGKGGPSGPSGQSEDAASKKKKESKEASKKFTIFQALNCIGRLLCAVITTLIAKKVLLGYYGWRTSYVVLGYVWILFAIAIVFGMDLKACNKNKASPKHSGEFSKRILDAFGAVFGCRTAGISIFTLFIAEAPMCAFNYMTIYLQYLGVSDTMAGVAIAITLIGGAAGSGAGGVIIEKIAGKFQDFGELSSGMVVMGIRLVVCLLFFLGKAPCGKLLWYHYVELATLGATLVTVGGVDRAIMKDSIDDQHQATGSAIIRTISGISSSIILYQVSAYLTEKVFGYVPSRESFETMATEVKERNAEALRKSMMYIILAGTALNVLCYVAMCFTYKEDRMSKKSDNAQNGEQDAQTQAQEQTGDCSVGGNDS</sequence>
<comment type="subcellular location">
    <subcellularLocation>
        <location evidence="1">Membrane</location>
        <topology evidence="1">Multi-pass membrane protein</topology>
    </subcellularLocation>
</comment>
<dbReference type="InterPro" id="IPR011701">
    <property type="entry name" value="MFS"/>
</dbReference>
<keyword evidence="3 8" id="KW-0812">Transmembrane</keyword>
<dbReference type="SUPFAM" id="SSF103473">
    <property type="entry name" value="MFS general substrate transporter"/>
    <property type="match status" value="1"/>
</dbReference>
<feature type="transmembrane region" description="Helical" evidence="8">
    <location>
        <begin position="268"/>
        <end position="291"/>
    </location>
</feature>
<name>A0A2H6KBR6_9APIC</name>
<keyword evidence="4 8" id="KW-1133">Transmembrane helix</keyword>
<dbReference type="Gene3D" id="1.20.1250.20">
    <property type="entry name" value="MFS general substrate transporter like domains"/>
    <property type="match status" value="1"/>
</dbReference>
<proteinExistence type="inferred from homology"/>
<evidence type="ECO:0000313" key="10">
    <source>
        <dbReference type="Proteomes" id="UP000236319"/>
    </source>
</evidence>
<dbReference type="AlphaFoldDB" id="A0A2H6KBR6"/>
<dbReference type="InterPro" id="IPR044770">
    <property type="entry name" value="MFS_spinster-like"/>
</dbReference>
<feature type="transmembrane region" description="Helical" evidence="8">
    <location>
        <begin position="233"/>
        <end position="256"/>
    </location>
</feature>
<dbReference type="PANTHER" id="PTHR23505:SF52">
    <property type="entry name" value="MAJOR FACILITATOR SUPERFAMILY PROTEIN"/>
    <property type="match status" value="1"/>
</dbReference>
<dbReference type="GeneID" id="39874208"/>
<evidence type="ECO:0000256" key="4">
    <source>
        <dbReference type="ARBA" id="ARBA00022989"/>
    </source>
</evidence>
<dbReference type="Pfam" id="PF07690">
    <property type="entry name" value="MFS_1"/>
    <property type="match status" value="1"/>
</dbReference>
<dbReference type="Proteomes" id="UP000236319">
    <property type="component" value="Unassembled WGS sequence"/>
</dbReference>
<dbReference type="VEuPathDB" id="PiroplasmaDB:BOVATA_019310"/>
<protein>
    <submittedName>
        <fullName evidence="9">Major facilitator superfamily member protein</fullName>
    </submittedName>
</protein>
<evidence type="ECO:0000256" key="8">
    <source>
        <dbReference type="SAM" id="Phobius"/>
    </source>
</evidence>
<keyword evidence="2" id="KW-0813">Transport</keyword>
<reference evidence="9 10" key="1">
    <citation type="journal article" date="2017" name="BMC Genomics">
        <title>Whole-genome assembly of Babesia ovata and comparative genomics between closely related pathogens.</title>
        <authorList>
            <person name="Yamagishi J."/>
            <person name="Asada M."/>
            <person name="Hakimi H."/>
            <person name="Tanaka T.Q."/>
            <person name="Sugimoto C."/>
            <person name="Kawazu S."/>
        </authorList>
    </citation>
    <scope>NUCLEOTIDE SEQUENCE [LARGE SCALE GENOMIC DNA]</scope>
    <source>
        <strain evidence="9 10">Miyake</strain>
    </source>
</reference>
<feature type="transmembrane region" description="Helical" evidence="8">
    <location>
        <begin position="111"/>
        <end position="133"/>
    </location>
</feature>
<evidence type="ECO:0000256" key="3">
    <source>
        <dbReference type="ARBA" id="ARBA00022692"/>
    </source>
</evidence>
<keyword evidence="10" id="KW-1185">Reference proteome</keyword>
<organism evidence="9 10">
    <name type="scientific">Babesia ovata</name>
    <dbReference type="NCBI Taxonomy" id="189622"/>
    <lineage>
        <taxon>Eukaryota</taxon>
        <taxon>Sar</taxon>
        <taxon>Alveolata</taxon>
        <taxon>Apicomplexa</taxon>
        <taxon>Aconoidasida</taxon>
        <taxon>Piroplasmida</taxon>
        <taxon>Babesiidae</taxon>
        <taxon>Babesia</taxon>
    </lineage>
</organism>
<dbReference type="GO" id="GO:0016020">
    <property type="term" value="C:membrane"/>
    <property type="evidence" value="ECO:0007669"/>
    <property type="project" value="UniProtKB-SubCell"/>
</dbReference>
<dbReference type="OrthoDB" id="440755at2759"/>
<dbReference type="GO" id="GO:0022857">
    <property type="term" value="F:transmembrane transporter activity"/>
    <property type="evidence" value="ECO:0007669"/>
    <property type="project" value="InterPro"/>
</dbReference>
<gene>
    <name evidence="9" type="ORF">BOVATA_019310</name>
</gene>
<feature type="transmembrane region" description="Helical" evidence="8">
    <location>
        <begin position="145"/>
        <end position="167"/>
    </location>
</feature>
<dbReference type="RefSeq" id="XP_028866681.1">
    <property type="nucleotide sequence ID" value="XM_029010848.1"/>
</dbReference>
<evidence type="ECO:0000256" key="5">
    <source>
        <dbReference type="ARBA" id="ARBA00023136"/>
    </source>
</evidence>
<dbReference type="PANTHER" id="PTHR23505">
    <property type="entry name" value="SPINSTER"/>
    <property type="match status" value="1"/>
</dbReference>
<feature type="region of interest" description="Disordered" evidence="7">
    <location>
        <begin position="419"/>
        <end position="449"/>
    </location>
</feature>
<keyword evidence="5 8" id="KW-0472">Membrane</keyword>
<evidence type="ECO:0000256" key="2">
    <source>
        <dbReference type="ARBA" id="ARBA00022448"/>
    </source>
</evidence>
<accession>A0A2H6KBR6</accession>
<feature type="transmembrane region" description="Helical" evidence="8">
    <location>
        <begin position="337"/>
        <end position="357"/>
    </location>
</feature>
<evidence type="ECO:0000313" key="9">
    <source>
        <dbReference type="EMBL" id="GBE60438.1"/>
    </source>
</evidence>
<dbReference type="InterPro" id="IPR036259">
    <property type="entry name" value="MFS_trans_sf"/>
</dbReference>
<dbReference type="CDD" id="cd06174">
    <property type="entry name" value="MFS"/>
    <property type="match status" value="1"/>
</dbReference>
<dbReference type="EMBL" id="BDSA01000002">
    <property type="protein sequence ID" value="GBE60438.1"/>
    <property type="molecule type" value="Genomic_DNA"/>
</dbReference>
<feature type="transmembrane region" description="Helical" evidence="8">
    <location>
        <begin position="390"/>
        <end position="412"/>
    </location>
</feature>
<evidence type="ECO:0000256" key="7">
    <source>
        <dbReference type="SAM" id="MobiDB-lite"/>
    </source>
</evidence>
<evidence type="ECO:0000256" key="1">
    <source>
        <dbReference type="ARBA" id="ARBA00004141"/>
    </source>
</evidence>
<comment type="caution">
    <text evidence="9">The sequence shown here is derived from an EMBL/GenBank/DDBJ whole genome shotgun (WGS) entry which is preliminary data.</text>
</comment>
<comment type="similarity">
    <text evidence="6">Belongs to the major facilitator superfamily. Spinster (TC 2.A.1.49) family.</text>
</comment>